<evidence type="ECO:0008006" key="6">
    <source>
        <dbReference type="Google" id="ProtNLM"/>
    </source>
</evidence>
<feature type="compositionally biased region" description="Polar residues" evidence="1">
    <location>
        <begin position="183"/>
        <end position="192"/>
    </location>
</feature>
<evidence type="ECO:0000313" key="2">
    <source>
        <dbReference type="EMBL" id="KAE9038617.1"/>
    </source>
</evidence>
<protein>
    <recommendedName>
        <fullName evidence="6">Reverse transcriptase domain-containing protein</fullName>
    </recommendedName>
</protein>
<evidence type="ECO:0000256" key="1">
    <source>
        <dbReference type="SAM" id="MobiDB-lite"/>
    </source>
</evidence>
<dbReference type="PANTHER" id="PTHR19446">
    <property type="entry name" value="REVERSE TRANSCRIPTASES"/>
    <property type="match status" value="1"/>
</dbReference>
<evidence type="ECO:0000313" key="3">
    <source>
        <dbReference type="EMBL" id="KAE9343987.1"/>
    </source>
</evidence>
<comment type="caution">
    <text evidence="2">The sequence shown here is derived from an EMBL/GenBank/DDBJ whole genome shotgun (WGS) entry which is preliminary data.</text>
</comment>
<gene>
    <name evidence="2" type="ORF">PR001_g7878</name>
    <name evidence="3" type="ORF">PR003_g8691</name>
</gene>
<sequence length="237" mass="26003">MYAAARDINTSTPQPLLLLDQDGKYILHQRTANQLVKTHFQQQFYDPERPTIAPDREPKPISSPVTPDGVAAAFRRLNNGRASGPDDIPAELLKYGAPVLAPRIAELINTSIEQGLPLALGEGTLLCLPKPNKRRGQCSSLRPIVLLNTIRKAISLIVLARISPAVDTYLSSHQSGSRKHRSTQTPSGLTNGSAHAFNATEKLFTYWVLTSLTRSILSTGKSFRTFYGRSLKMMTPA</sequence>
<dbReference type="Proteomes" id="UP000434957">
    <property type="component" value="Unassembled WGS sequence"/>
</dbReference>
<dbReference type="EMBL" id="QXFT01000437">
    <property type="protein sequence ID" value="KAE9343987.1"/>
    <property type="molecule type" value="Genomic_DNA"/>
</dbReference>
<evidence type="ECO:0000313" key="4">
    <source>
        <dbReference type="Proteomes" id="UP000429607"/>
    </source>
</evidence>
<evidence type="ECO:0000313" key="5">
    <source>
        <dbReference type="Proteomes" id="UP000434957"/>
    </source>
</evidence>
<proteinExistence type="predicted"/>
<feature type="region of interest" description="Disordered" evidence="1">
    <location>
        <begin position="172"/>
        <end position="192"/>
    </location>
</feature>
<dbReference type="EMBL" id="QXFV01000403">
    <property type="protein sequence ID" value="KAE9038617.1"/>
    <property type="molecule type" value="Genomic_DNA"/>
</dbReference>
<dbReference type="Proteomes" id="UP000429607">
    <property type="component" value="Unassembled WGS sequence"/>
</dbReference>
<reference evidence="2 4" key="1">
    <citation type="submission" date="2018-09" db="EMBL/GenBank/DDBJ databases">
        <title>Genomic investigation of the strawberry pathogen Phytophthora fragariae indicates pathogenicity is determined by transcriptional variation in three key races.</title>
        <authorList>
            <person name="Adams T.M."/>
            <person name="Armitage A.D."/>
            <person name="Sobczyk M.K."/>
            <person name="Bates H.J."/>
            <person name="Dunwell J.M."/>
            <person name="Nellist C.F."/>
            <person name="Harrison R.J."/>
        </authorList>
    </citation>
    <scope>NUCLEOTIDE SEQUENCE [LARGE SCALE GENOMIC DNA]</scope>
    <source>
        <strain evidence="2 4">SCRP249</strain>
        <strain evidence="3 5">SCRP333</strain>
    </source>
</reference>
<accession>A0A6A3NAM3</accession>
<dbReference type="AlphaFoldDB" id="A0A6A3NAM3"/>
<name>A0A6A3NAM3_9STRA</name>
<keyword evidence="5" id="KW-1185">Reference proteome</keyword>
<organism evidence="2 4">
    <name type="scientific">Phytophthora rubi</name>
    <dbReference type="NCBI Taxonomy" id="129364"/>
    <lineage>
        <taxon>Eukaryota</taxon>
        <taxon>Sar</taxon>
        <taxon>Stramenopiles</taxon>
        <taxon>Oomycota</taxon>
        <taxon>Peronosporomycetes</taxon>
        <taxon>Peronosporales</taxon>
        <taxon>Peronosporaceae</taxon>
        <taxon>Phytophthora</taxon>
    </lineage>
</organism>